<proteinExistence type="predicted"/>
<evidence type="ECO:0000313" key="2">
    <source>
        <dbReference type="EMBL" id="GAA1109316.1"/>
    </source>
</evidence>
<evidence type="ECO:0000313" key="3">
    <source>
        <dbReference type="Proteomes" id="UP001499987"/>
    </source>
</evidence>
<dbReference type="EMBL" id="BAAALD010000076">
    <property type="protein sequence ID" value="GAA1109316.1"/>
    <property type="molecule type" value="Genomic_DNA"/>
</dbReference>
<keyword evidence="3" id="KW-1185">Reference proteome</keyword>
<name>A0ABN1TYT7_9ACTN</name>
<dbReference type="Proteomes" id="UP001499987">
    <property type="component" value="Unassembled WGS sequence"/>
</dbReference>
<feature type="region of interest" description="Disordered" evidence="1">
    <location>
        <begin position="1"/>
        <end position="45"/>
    </location>
</feature>
<protein>
    <submittedName>
        <fullName evidence="2">Uncharacterized protein</fullName>
    </submittedName>
</protein>
<comment type="caution">
    <text evidence="2">The sequence shown here is derived from an EMBL/GenBank/DDBJ whole genome shotgun (WGS) entry which is preliminary data.</text>
</comment>
<gene>
    <name evidence="2" type="ORF">GCM10009663_58710</name>
</gene>
<evidence type="ECO:0000256" key="1">
    <source>
        <dbReference type="SAM" id="MobiDB-lite"/>
    </source>
</evidence>
<organism evidence="2 3">
    <name type="scientific">Kitasatospora arboriphila</name>
    <dbReference type="NCBI Taxonomy" id="258052"/>
    <lineage>
        <taxon>Bacteria</taxon>
        <taxon>Bacillati</taxon>
        <taxon>Actinomycetota</taxon>
        <taxon>Actinomycetes</taxon>
        <taxon>Kitasatosporales</taxon>
        <taxon>Streptomycetaceae</taxon>
        <taxon>Kitasatospora</taxon>
    </lineage>
</organism>
<reference evidence="2 3" key="1">
    <citation type="journal article" date="2019" name="Int. J. Syst. Evol. Microbiol.">
        <title>The Global Catalogue of Microorganisms (GCM) 10K type strain sequencing project: providing services to taxonomists for standard genome sequencing and annotation.</title>
        <authorList>
            <consortium name="The Broad Institute Genomics Platform"/>
            <consortium name="The Broad Institute Genome Sequencing Center for Infectious Disease"/>
            <person name="Wu L."/>
            <person name="Ma J."/>
        </authorList>
    </citation>
    <scope>NUCLEOTIDE SEQUENCE [LARGE SCALE GENOMIC DNA]</scope>
    <source>
        <strain evidence="2 3">JCM 13002</strain>
    </source>
</reference>
<sequence length="101" mass="10579">MTSISTAAETDKAMRAHTPSRVRRPGRAAGRAGRALDPEPGGNGTVRLRIAMSNTYPIGDPGITYREVGKRGAGVLRTAERPVAHGPWALRGPLPGAAPNE</sequence>
<accession>A0ABN1TYT7</accession>